<keyword evidence="5 6" id="KW-0472">Membrane</keyword>
<keyword evidence="2" id="KW-0813">Transport</keyword>
<sequence length="94" mass="10496">LSINHPKKNELIIVGMFPIIKSRAICGSEAEYFSFYSIGGKFSAILGPVTFGLVSYFTKSQRIALLSTLFFLVSGLIIIQFVKVPKRRPGLLHY</sequence>
<dbReference type="GO" id="GO:0012505">
    <property type="term" value="C:endomembrane system"/>
    <property type="evidence" value="ECO:0007669"/>
    <property type="project" value="UniProtKB-SubCell"/>
</dbReference>
<dbReference type="Pfam" id="PF11700">
    <property type="entry name" value="ATG22"/>
    <property type="match status" value="1"/>
</dbReference>
<feature type="non-terminal residue" evidence="7">
    <location>
        <position position="1"/>
    </location>
</feature>
<feature type="transmembrane region" description="Helical" evidence="6">
    <location>
        <begin position="33"/>
        <end position="57"/>
    </location>
</feature>
<dbReference type="InterPro" id="IPR024671">
    <property type="entry name" value="Atg22-like"/>
</dbReference>
<organism evidence="7">
    <name type="scientific">marine sediment metagenome</name>
    <dbReference type="NCBI Taxonomy" id="412755"/>
    <lineage>
        <taxon>unclassified sequences</taxon>
        <taxon>metagenomes</taxon>
        <taxon>ecological metagenomes</taxon>
    </lineage>
</organism>
<dbReference type="PANTHER" id="PTHR23519">
    <property type="entry name" value="AUTOPHAGY-RELATED PROTEIN 22"/>
    <property type="match status" value="1"/>
</dbReference>
<evidence type="ECO:0000256" key="1">
    <source>
        <dbReference type="ARBA" id="ARBA00004127"/>
    </source>
</evidence>
<dbReference type="AlphaFoldDB" id="X1G1J6"/>
<protein>
    <recommendedName>
        <fullName evidence="8">Major facilitator superfamily (MFS) profile domain-containing protein</fullName>
    </recommendedName>
</protein>
<evidence type="ECO:0000256" key="3">
    <source>
        <dbReference type="ARBA" id="ARBA00022692"/>
    </source>
</evidence>
<evidence type="ECO:0000256" key="5">
    <source>
        <dbReference type="ARBA" id="ARBA00023136"/>
    </source>
</evidence>
<keyword evidence="3 6" id="KW-0812">Transmembrane</keyword>
<dbReference type="EMBL" id="BARU01012232">
    <property type="protein sequence ID" value="GAH38670.1"/>
    <property type="molecule type" value="Genomic_DNA"/>
</dbReference>
<evidence type="ECO:0000256" key="6">
    <source>
        <dbReference type="SAM" id="Phobius"/>
    </source>
</evidence>
<comment type="subcellular location">
    <subcellularLocation>
        <location evidence="1">Endomembrane system</location>
        <topology evidence="1">Multi-pass membrane protein</topology>
    </subcellularLocation>
</comment>
<keyword evidence="4 6" id="KW-1133">Transmembrane helix</keyword>
<evidence type="ECO:0000256" key="2">
    <source>
        <dbReference type="ARBA" id="ARBA00022448"/>
    </source>
</evidence>
<gene>
    <name evidence="7" type="ORF">S03H2_22652</name>
</gene>
<dbReference type="InterPro" id="IPR050495">
    <property type="entry name" value="ATG22/LtaA_families"/>
</dbReference>
<reference evidence="7" key="1">
    <citation type="journal article" date="2014" name="Front. Microbiol.">
        <title>High frequency of phylogenetically diverse reductive dehalogenase-homologous genes in deep subseafloor sedimentary metagenomes.</title>
        <authorList>
            <person name="Kawai M."/>
            <person name="Futagami T."/>
            <person name="Toyoda A."/>
            <person name="Takaki Y."/>
            <person name="Nishi S."/>
            <person name="Hori S."/>
            <person name="Arai W."/>
            <person name="Tsubouchi T."/>
            <person name="Morono Y."/>
            <person name="Uchiyama I."/>
            <person name="Ito T."/>
            <person name="Fujiyama A."/>
            <person name="Inagaki F."/>
            <person name="Takami H."/>
        </authorList>
    </citation>
    <scope>NUCLEOTIDE SEQUENCE</scope>
    <source>
        <strain evidence="7">Expedition CK06-06</strain>
    </source>
</reference>
<proteinExistence type="predicted"/>
<feature type="transmembrane region" description="Helical" evidence="6">
    <location>
        <begin position="63"/>
        <end position="82"/>
    </location>
</feature>
<evidence type="ECO:0008006" key="8">
    <source>
        <dbReference type="Google" id="ProtNLM"/>
    </source>
</evidence>
<dbReference type="PANTHER" id="PTHR23519:SF1">
    <property type="entry name" value="AUTOPHAGY-RELATED PROTEIN 22"/>
    <property type="match status" value="1"/>
</dbReference>
<name>X1G1J6_9ZZZZ</name>
<accession>X1G1J6</accession>
<evidence type="ECO:0000256" key="4">
    <source>
        <dbReference type="ARBA" id="ARBA00022989"/>
    </source>
</evidence>
<comment type="caution">
    <text evidence="7">The sequence shown here is derived from an EMBL/GenBank/DDBJ whole genome shotgun (WGS) entry which is preliminary data.</text>
</comment>
<evidence type="ECO:0000313" key="7">
    <source>
        <dbReference type="EMBL" id="GAH38670.1"/>
    </source>
</evidence>